<proteinExistence type="predicted"/>
<organism evidence="1 2">
    <name type="scientific">Mycoplasma wenyonii</name>
    <dbReference type="NCBI Taxonomy" id="65123"/>
    <lineage>
        <taxon>Bacteria</taxon>
        <taxon>Bacillati</taxon>
        <taxon>Mycoplasmatota</taxon>
        <taxon>Mollicutes</taxon>
        <taxon>Mycoplasmataceae</taxon>
        <taxon>Mycoplasma</taxon>
    </lineage>
</organism>
<sequence length="178" mass="19320">AIGVGGVGTALWTSGIFSSPYESKWYGEVAGLGGADLVCGKSNDKYDCKLSLPFSLISSSSGGGIDGKVIKVSNISEIKDTTRNLYLFDKDKSTLWYIFSGSSGPLRDSWKVTIKNQKPVVQLCREKGNCDSSGQPKCCGPSFSGQKIDEGARIWNSYEPKPSRIVSARNLTWRLSYL</sequence>
<comment type="caution">
    <text evidence="1">The sequence shown here is derived from an EMBL/GenBank/DDBJ whole genome shotgun (WGS) entry which is preliminary data.</text>
</comment>
<evidence type="ECO:0000313" key="1">
    <source>
        <dbReference type="EMBL" id="RAO94792.1"/>
    </source>
</evidence>
<reference evidence="2" key="1">
    <citation type="submission" date="2018-06" db="EMBL/GenBank/DDBJ databases">
        <authorList>
            <person name="Martinez Ocampo F."/>
            <person name="Quiroz Castaneda R.E."/>
            <person name="Rojas Lopez X."/>
        </authorList>
    </citation>
    <scope>NUCLEOTIDE SEQUENCE [LARGE SCALE GENOMIC DNA]</scope>
    <source>
        <strain evidence="2">INIFAP02</strain>
    </source>
</reference>
<keyword evidence="2" id="KW-1185">Reference proteome</keyword>
<dbReference type="EMBL" id="QKVO01000021">
    <property type="protein sequence ID" value="RAO94792.1"/>
    <property type="molecule type" value="Genomic_DNA"/>
</dbReference>
<dbReference type="Proteomes" id="UP000249762">
    <property type="component" value="Unassembled WGS sequence"/>
</dbReference>
<feature type="non-terminal residue" evidence="1">
    <location>
        <position position="1"/>
    </location>
</feature>
<dbReference type="RefSeq" id="WP_220084662.1">
    <property type="nucleotide sequence ID" value="NZ_QKVO01000021.1"/>
</dbReference>
<accession>A0A328PJ11</accession>
<gene>
    <name evidence="1" type="ORF">DNK47_03115</name>
</gene>
<evidence type="ECO:0000313" key="2">
    <source>
        <dbReference type="Proteomes" id="UP000249762"/>
    </source>
</evidence>
<dbReference type="AlphaFoldDB" id="A0A328PJ11"/>
<protein>
    <submittedName>
        <fullName evidence="1">Uncharacterized protein</fullName>
    </submittedName>
</protein>
<name>A0A328PJ11_9MOLU</name>